<keyword evidence="7 16" id="KW-0732">Signal</keyword>
<dbReference type="RefSeq" id="WP_173632174.1">
    <property type="nucleotide sequence ID" value="NZ_CP054212.1"/>
</dbReference>
<evidence type="ECO:0000313" key="20">
    <source>
        <dbReference type="Proteomes" id="UP000505325"/>
    </source>
</evidence>
<dbReference type="Gene3D" id="2.40.170.20">
    <property type="entry name" value="TonB-dependent receptor, beta-barrel domain"/>
    <property type="match status" value="1"/>
</dbReference>
<keyword evidence="4 14" id="KW-1134">Transmembrane beta strand</keyword>
<dbReference type="InterPro" id="IPR036942">
    <property type="entry name" value="Beta-barrel_TonB_sf"/>
</dbReference>
<protein>
    <submittedName>
        <fullName evidence="19">Iron complex outermembrane recepter protein</fullName>
    </submittedName>
</protein>
<dbReference type="NCBIfam" id="TIGR01783">
    <property type="entry name" value="TonB-siderophor"/>
    <property type="match status" value="1"/>
</dbReference>
<dbReference type="Gene3D" id="2.170.130.10">
    <property type="entry name" value="TonB-dependent receptor, plug domain"/>
    <property type="match status" value="1"/>
</dbReference>
<dbReference type="GO" id="GO:0015891">
    <property type="term" value="P:siderophore transport"/>
    <property type="evidence" value="ECO:0007669"/>
    <property type="project" value="InterPro"/>
</dbReference>
<keyword evidence="12" id="KW-0675">Receptor</keyword>
<evidence type="ECO:0000256" key="4">
    <source>
        <dbReference type="ARBA" id="ARBA00022452"/>
    </source>
</evidence>
<organism evidence="19 20">
    <name type="scientific">Paramixta manurensis</name>
    <dbReference type="NCBI Taxonomy" id="2740817"/>
    <lineage>
        <taxon>Bacteria</taxon>
        <taxon>Pseudomonadati</taxon>
        <taxon>Pseudomonadota</taxon>
        <taxon>Gammaproteobacteria</taxon>
        <taxon>Enterobacterales</taxon>
        <taxon>Erwiniaceae</taxon>
        <taxon>Paramixta</taxon>
    </lineage>
</organism>
<evidence type="ECO:0000259" key="17">
    <source>
        <dbReference type="Pfam" id="PF00593"/>
    </source>
</evidence>
<dbReference type="FunFam" id="2.40.170.20:FF:000005">
    <property type="entry name" value="TonB-dependent siderophore receptor"/>
    <property type="match status" value="1"/>
</dbReference>
<evidence type="ECO:0000256" key="13">
    <source>
        <dbReference type="ARBA" id="ARBA00023237"/>
    </source>
</evidence>
<evidence type="ECO:0000256" key="1">
    <source>
        <dbReference type="ARBA" id="ARBA00004571"/>
    </source>
</evidence>
<keyword evidence="11 14" id="KW-0472">Membrane</keyword>
<keyword evidence="5" id="KW-0410">Iron transport</keyword>
<feature type="domain" description="TonB-dependent receptor plug" evidence="18">
    <location>
        <begin position="75"/>
        <end position="176"/>
    </location>
</feature>
<dbReference type="InterPro" id="IPR039426">
    <property type="entry name" value="TonB-dep_rcpt-like"/>
</dbReference>
<evidence type="ECO:0000256" key="3">
    <source>
        <dbReference type="ARBA" id="ARBA00022448"/>
    </source>
</evidence>
<comment type="similarity">
    <text evidence="2 14 15">Belongs to the TonB-dependent receptor family.</text>
</comment>
<proteinExistence type="inferred from homology"/>
<keyword evidence="9" id="KW-0406">Ion transport</keyword>
<dbReference type="GO" id="GO:0009279">
    <property type="term" value="C:cell outer membrane"/>
    <property type="evidence" value="ECO:0007669"/>
    <property type="project" value="UniProtKB-SubCell"/>
</dbReference>
<evidence type="ECO:0000256" key="6">
    <source>
        <dbReference type="ARBA" id="ARBA00022692"/>
    </source>
</evidence>
<dbReference type="PROSITE" id="PS52016">
    <property type="entry name" value="TONB_DEPENDENT_REC_3"/>
    <property type="match status" value="1"/>
</dbReference>
<dbReference type="Pfam" id="PF00593">
    <property type="entry name" value="TonB_dep_Rec_b-barrel"/>
    <property type="match status" value="1"/>
</dbReference>
<evidence type="ECO:0000256" key="8">
    <source>
        <dbReference type="ARBA" id="ARBA00023004"/>
    </source>
</evidence>
<name>A0A6M8UHN5_9GAMM</name>
<dbReference type="SUPFAM" id="SSF56935">
    <property type="entry name" value="Porins"/>
    <property type="match status" value="1"/>
</dbReference>
<sequence>MKQARDIFQGITAQAALLATVIGSASPMANAAENSSAPPAESTMVVNANTQQTTEDEGNAVAHVSAAATKTATPLIETPQSVSVVTQAQIATQAAKTIPQAVRYLAGVSAESSGPDTRFDTIYVRGFEADEYLDGLRLPREAYWSRPAWDPYLLSRIEVVKGPSSVLYGQANPGGIVNLVSKKPEAQPGGEVYLSAGNYHQFGTGFDVTGPLDDNHQLLGRVSGTFFNTQTQVDHSRYQHFDIAPSLTWQPDADTSLTVLAQLRRDPDSGFFNQQPVVGTLVHNPNGHISTHFYGGQPGLDTYSRNQGSIGYQFEHRFNDLVTVRQNLRYLSSSADYKMVYPIGVVPNAPLVNRASMNLTETMSNIALDNQSEWHFATGPLNHTVLAGVDYMHTSIRSNAGYGDASPINYLDPDYSTPVTLPDFTSRTHSTMAQTGAYLQDQLKWDRWVMNLGGRFDYAKTNVRDLVASSNSQQNDHATTGRAALLYHFDNGLAPYISYSTSFVPTSGSDFNGNAFKPTKGKQSEIGLKYDPLGLDALFTVALFDLRETNVATADLEHLNYSVQTGEIRSKGVELEGKINLTPDWLVLASYAYTDPEVVQSNNGDKGNDPVAISRNSARLWSEYSLHGALDGLKVGGGARYIGTSYANRANTLKVPAATVYDAMVSYRWRQWQMALNAENLTNKVYLASCQDNGCEYAIKRQYVATLSYQW</sequence>
<dbReference type="FunFam" id="2.170.130.10:FF:000001">
    <property type="entry name" value="Catecholate siderophore TonB-dependent receptor"/>
    <property type="match status" value="1"/>
</dbReference>
<keyword evidence="13 14" id="KW-0998">Cell outer membrane</keyword>
<keyword evidence="6 14" id="KW-0812">Transmembrane</keyword>
<keyword evidence="3 14" id="KW-0813">Transport</keyword>
<dbReference type="InterPro" id="IPR010105">
    <property type="entry name" value="TonB_sidphr_rcpt"/>
</dbReference>
<dbReference type="KEGG" id="pmak:PMPD1_0055"/>
<dbReference type="GO" id="GO:0015344">
    <property type="term" value="F:siderophore uptake transmembrane transporter activity"/>
    <property type="evidence" value="ECO:0007669"/>
    <property type="project" value="UniProtKB-ARBA"/>
</dbReference>
<dbReference type="PANTHER" id="PTHR32552">
    <property type="entry name" value="FERRICHROME IRON RECEPTOR-RELATED"/>
    <property type="match status" value="1"/>
</dbReference>
<dbReference type="PANTHER" id="PTHR32552:SF68">
    <property type="entry name" value="FERRICHROME OUTER MEMBRANE TRANSPORTER_PHAGE RECEPTOR"/>
    <property type="match status" value="1"/>
</dbReference>
<reference evidence="19 20" key="1">
    <citation type="submission" date="2020-06" db="EMBL/GenBank/DDBJ databases">
        <title>Genome sequence of Paramixta manurensis strain PD-1.</title>
        <authorList>
            <person name="Lee C.W."/>
            <person name="Kim J."/>
        </authorList>
    </citation>
    <scope>NUCLEOTIDE SEQUENCE [LARGE SCALE GENOMIC DNA]</scope>
    <source>
        <strain evidence="19 20">PD-1</strain>
    </source>
</reference>
<evidence type="ECO:0000256" key="10">
    <source>
        <dbReference type="ARBA" id="ARBA00023077"/>
    </source>
</evidence>
<evidence type="ECO:0000256" key="12">
    <source>
        <dbReference type="ARBA" id="ARBA00023170"/>
    </source>
</evidence>
<evidence type="ECO:0000259" key="18">
    <source>
        <dbReference type="Pfam" id="PF07715"/>
    </source>
</evidence>
<evidence type="ECO:0000313" key="19">
    <source>
        <dbReference type="EMBL" id="QKJ85043.1"/>
    </source>
</evidence>
<dbReference type="GO" id="GO:0038023">
    <property type="term" value="F:signaling receptor activity"/>
    <property type="evidence" value="ECO:0007669"/>
    <property type="project" value="InterPro"/>
</dbReference>
<accession>A0A6M8UHN5</accession>
<evidence type="ECO:0000256" key="11">
    <source>
        <dbReference type="ARBA" id="ARBA00023136"/>
    </source>
</evidence>
<gene>
    <name evidence="19" type="ORF">PMPD1_0055</name>
</gene>
<dbReference type="Pfam" id="PF07715">
    <property type="entry name" value="Plug"/>
    <property type="match status" value="1"/>
</dbReference>
<dbReference type="CDD" id="cd01347">
    <property type="entry name" value="ligand_gated_channel"/>
    <property type="match status" value="1"/>
</dbReference>
<evidence type="ECO:0000256" key="9">
    <source>
        <dbReference type="ARBA" id="ARBA00023065"/>
    </source>
</evidence>
<keyword evidence="20" id="KW-1185">Reference proteome</keyword>
<dbReference type="AlphaFoldDB" id="A0A6M8UHN5"/>
<evidence type="ECO:0000256" key="16">
    <source>
        <dbReference type="SAM" id="SignalP"/>
    </source>
</evidence>
<evidence type="ECO:0000256" key="14">
    <source>
        <dbReference type="PROSITE-ProRule" id="PRU01360"/>
    </source>
</evidence>
<comment type="subcellular location">
    <subcellularLocation>
        <location evidence="1 14">Cell outer membrane</location>
        <topology evidence="1 14">Multi-pass membrane protein</topology>
    </subcellularLocation>
</comment>
<dbReference type="EMBL" id="CP054212">
    <property type="protein sequence ID" value="QKJ85043.1"/>
    <property type="molecule type" value="Genomic_DNA"/>
</dbReference>
<evidence type="ECO:0000256" key="2">
    <source>
        <dbReference type="ARBA" id="ARBA00009810"/>
    </source>
</evidence>
<dbReference type="Proteomes" id="UP000505325">
    <property type="component" value="Chromosome"/>
</dbReference>
<dbReference type="InterPro" id="IPR000531">
    <property type="entry name" value="Beta-barrel_TonB"/>
</dbReference>
<evidence type="ECO:0000256" key="7">
    <source>
        <dbReference type="ARBA" id="ARBA00022729"/>
    </source>
</evidence>
<dbReference type="InterPro" id="IPR012910">
    <property type="entry name" value="Plug_dom"/>
</dbReference>
<keyword evidence="10 15" id="KW-0798">TonB box</keyword>
<feature type="chain" id="PRO_5026749298" evidence="16">
    <location>
        <begin position="32"/>
        <end position="711"/>
    </location>
</feature>
<evidence type="ECO:0000256" key="15">
    <source>
        <dbReference type="RuleBase" id="RU003357"/>
    </source>
</evidence>
<evidence type="ECO:0000256" key="5">
    <source>
        <dbReference type="ARBA" id="ARBA00022496"/>
    </source>
</evidence>
<feature type="signal peptide" evidence="16">
    <location>
        <begin position="1"/>
        <end position="31"/>
    </location>
</feature>
<feature type="domain" description="TonB-dependent receptor-like beta-barrel" evidence="17">
    <location>
        <begin position="248"/>
        <end position="681"/>
    </location>
</feature>
<keyword evidence="8" id="KW-0408">Iron</keyword>
<dbReference type="InterPro" id="IPR037066">
    <property type="entry name" value="Plug_dom_sf"/>
</dbReference>